<proteinExistence type="inferred from homology"/>
<dbReference type="EMBL" id="PNYB01000043">
    <property type="protein sequence ID" value="PMS15765.1"/>
    <property type="molecule type" value="Genomic_DNA"/>
</dbReference>
<dbReference type="PRINTS" id="PR00105">
    <property type="entry name" value="C5METTRFRASE"/>
</dbReference>
<dbReference type="InterPro" id="IPR018117">
    <property type="entry name" value="C5_DNA_meth_AS"/>
</dbReference>
<evidence type="ECO:0000256" key="8">
    <source>
        <dbReference type="RuleBase" id="RU000417"/>
    </source>
</evidence>
<evidence type="ECO:0000313" key="10">
    <source>
        <dbReference type="Proteomes" id="UP000235347"/>
    </source>
</evidence>
<evidence type="ECO:0000256" key="2">
    <source>
        <dbReference type="ARBA" id="ARBA00022679"/>
    </source>
</evidence>
<name>A0A2N7VF46_9BURK</name>
<evidence type="ECO:0000256" key="5">
    <source>
        <dbReference type="ARBA" id="ARBA00047422"/>
    </source>
</evidence>
<gene>
    <name evidence="9" type="ORF">C0Z19_27090</name>
</gene>
<reference evidence="9 10" key="1">
    <citation type="submission" date="2018-01" db="EMBL/GenBank/DDBJ databases">
        <title>Whole genome analyses suggest that Burkholderia sensu lato contains two further novel genera in the rhizoxinica-symbiotica group Mycetohabitans gen. nov., and Trinickia gen. nov.: implications for the evolution of diazotrophy and nodulation in the Burkholderiaceae.</title>
        <authorList>
            <person name="Estrada-de los Santos P."/>
            <person name="Palmer M."/>
            <person name="Chavez-Ramirez B."/>
            <person name="Beukes C."/>
            <person name="Steenkamp E.T."/>
            <person name="Hirsch A.M."/>
            <person name="Manyaka P."/>
            <person name="Maluk M."/>
            <person name="Lafos M."/>
            <person name="Crook M."/>
            <person name="Gross E."/>
            <person name="Simon M.F."/>
            <person name="Bueno dos Reis Junior F."/>
            <person name="Poole P.S."/>
            <person name="Venter S.N."/>
            <person name="James E.K."/>
        </authorList>
    </citation>
    <scope>NUCLEOTIDE SEQUENCE [LARGE SCALE GENOMIC DNA]</scope>
    <source>
        <strain evidence="9 10">GP25-8</strain>
    </source>
</reference>
<keyword evidence="2 6" id="KW-0808">Transferase</keyword>
<dbReference type="InterPro" id="IPR050390">
    <property type="entry name" value="C5-Methyltransferase"/>
</dbReference>
<sequence length="357" mass="39205">MNRAIDLFSGAGGLSLGLKQAGWDVRIAVEYDATAVETHRKNMPDVLHVCDDVRDIEFAAYQGKIDLVAGGPPCQPFSVSGKQMGHLDVRDMVPEFIRAVREIKPRAFLMENVNGLTTSRFRPYLDQRVGELADLGYEVHWQVLNAADFGVPQKRLRLFVVGLPKGTPFNFPTPTHGPRGEQRYRTVRDALAGTPQDDPNRAKVVFAKNPILRRSPYAGMLFNGKGRPLNLDAPALTIPATAGGNRTHIIDPHGNILHYHAHLQAGGAPLQGEAAGCRRLTVRESARLQTFPDWFEFVGRRNQHYMQIGNAVPPQLAKCVGEAVLAALAVNERSDSNVRLAQKIKESASTPANEADV</sequence>
<dbReference type="EC" id="2.1.1.37" evidence="8"/>
<accession>A0A2N7VF46</accession>
<evidence type="ECO:0000256" key="1">
    <source>
        <dbReference type="ARBA" id="ARBA00022603"/>
    </source>
</evidence>
<dbReference type="RefSeq" id="WP_102612913.1">
    <property type="nucleotide sequence ID" value="NZ_CADIKD010000037.1"/>
</dbReference>
<comment type="catalytic activity">
    <reaction evidence="5 8">
        <text>a 2'-deoxycytidine in DNA + S-adenosyl-L-methionine = a 5-methyl-2'-deoxycytidine in DNA + S-adenosyl-L-homocysteine + H(+)</text>
        <dbReference type="Rhea" id="RHEA:13681"/>
        <dbReference type="Rhea" id="RHEA-COMP:11369"/>
        <dbReference type="Rhea" id="RHEA-COMP:11370"/>
        <dbReference type="ChEBI" id="CHEBI:15378"/>
        <dbReference type="ChEBI" id="CHEBI:57856"/>
        <dbReference type="ChEBI" id="CHEBI:59789"/>
        <dbReference type="ChEBI" id="CHEBI:85452"/>
        <dbReference type="ChEBI" id="CHEBI:85454"/>
        <dbReference type="EC" id="2.1.1.37"/>
    </reaction>
</comment>
<dbReference type="Pfam" id="PF00145">
    <property type="entry name" value="DNA_methylase"/>
    <property type="match status" value="1"/>
</dbReference>
<dbReference type="PROSITE" id="PS00094">
    <property type="entry name" value="C5_MTASE_1"/>
    <property type="match status" value="1"/>
</dbReference>
<dbReference type="Gene3D" id="3.40.50.150">
    <property type="entry name" value="Vaccinia Virus protein VP39"/>
    <property type="match status" value="1"/>
</dbReference>
<keyword evidence="3 6" id="KW-0949">S-adenosyl-L-methionine</keyword>
<protein>
    <recommendedName>
        <fullName evidence="8">Cytosine-specific methyltransferase</fullName>
        <ecNumber evidence="8">2.1.1.37</ecNumber>
    </recommendedName>
</protein>
<dbReference type="AlphaFoldDB" id="A0A2N7VF46"/>
<keyword evidence="1 6" id="KW-0489">Methyltransferase</keyword>
<dbReference type="GO" id="GO:0003677">
    <property type="term" value="F:DNA binding"/>
    <property type="evidence" value="ECO:0007669"/>
    <property type="project" value="TreeGrafter"/>
</dbReference>
<dbReference type="InterPro" id="IPR001525">
    <property type="entry name" value="C5_MeTfrase"/>
</dbReference>
<dbReference type="PANTHER" id="PTHR10629">
    <property type="entry name" value="CYTOSINE-SPECIFIC METHYLTRANSFERASE"/>
    <property type="match status" value="1"/>
</dbReference>
<dbReference type="GO" id="GO:0003886">
    <property type="term" value="F:DNA (cytosine-5-)-methyltransferase activity"/>
    <property type="evidence" value="ECO:0007669"/>
    <property type="project" value="UniProtKB-EC"/>
</dbReference>
<dbReference type="InterPro" id="IPR029063">
    <property type="entry name" value="SAM-dependent_MTases_sf"/>
</dbReference>
<dbReference type="CDD" id="cd00315">
    <property type="entry name" value="Cyt_C5_DNA_methylase"/>
    <property type="match status" value="1"/>
</dbReference>
<dbReference type="PROSITE" id="PS51679">
    <property type="entry name" value="SAM_MT_C5"/>
    <property type="match status" value="1"/>
</dbReference>
<organism evidence="9 10">
    <name type="scientific">Trinickia soli</name>
    <dbReference type="NCBI Taxonomy" id="380675"/>
    <lineage>
        <taxon>Bacteria</taxon>
        <taxon>Pseudomonadati</taxon>
        <taxon>Pseudomonadota</taxon>
        <taxon>Betaproteobacteria</taxon>
        <taxon>Burkholderiales</taxon>
        <taxon>Burkholderiaceae</taxon>
        <taxon>Trinickia</taxon>
    </lineage>
</organism>
<dbReference type="Proteomes" id="UP000235347">
    <property type="component" value="Unassembled WGS sequence"/>
</dbReference>
<dbReference type="PANTHER" id="PTHR10629:SF52">
    <property type="entry name" value="DNA (CYTOSINE-5)-METHYLTRANSFERASE 1"/>
    <property type="match status" value="1"/>
</dbReference>
<evidence type="ECO:0000256" key="4">
    <source>
        <dbReference type="ARBA" id="ARBA00022747"/>
    </source>
</evidence>
<comment type="similarity">
    <text evidence="6 7">Belongs to the class I-like SAM-binding methyltransferase superfamily. C5-methyltransferase family.</text>
</comment>
<keyword evidence="10" id="KW-1185">Reference proteome</keyword>
<comment type="caution">
    <text evidence="9">The sequence shown here is derived from an EMBL/GenBank/DDBJ whole genome shotgun (WGS) entry which is preliminary data.</text>
</comment>
<dbReference type="Gene3D" id="3.90.120.10">
    <property type="entry name" value="DNA Methylase, subunit A, domain 2"/>
    <property type="match status" value="1"/>
</dbReference>
<dbReference type="NCBIfam" id="TIGR00675">
    <property type="entry name" value="dcm"/>
    <property type="match status" value="1"/>
</dbReference>
<evidence type="ECO:0000256" key="3">
    <source>
        <dbReference type="ARBA" id="ARBA00022691"/>
    </source>
</evidence>
<dbReference type="GO" id="GO:0044027">
    <property type="term" value="P:negative regulation of gene expression via chromosomal CpG island methylation"/>
    <property type="evidence" value="ECO:0007669"/>
    <property type="project" value="TreeGrafter"/>
</dbReference>
<feature type="active site" evidence="6">
    <location>
        <position position="74"/>
    </location>
</feature>
<evidence type="ECO:0000256" key="6">
    <source>
        <dbReference type="PROSITE-ProRule" id="PRU01016"/>
    </source>
</evidence>
<dbReference type="GO" id="GO:0009307">
    <property type="term" value="P:DNA restriction-modification system"/>
    <property type="evidence" value="ECO:0007669"/>
    <property type="project" value="UniProtKB-KW"/>
</dbReference>
<keyword evidence="4" id="KW-0680">Restriction system</keyword>
<dbReference type="SUPFAM" id="SSF53335">
    <property type="entry name" value="S-adenosyl-L-methionine-dependent methyltransferases"/>
    <property type="match status" value="1"/>
</dbReference>
<evidence type="ECO:0000256" key="7">
    <source>
        <dbReference type="RuleBase" id="RU000416"/>
    </source>
</evidence>
<dbReference type="GO" id="GO:0032259">
    <property type="term" value="P:methylation"/>
    <property type="evidence" value="ECO:0007669"/>
    <property type="project" value="UniProtKB-KW"/>
</dbReference>
<evidence type="ECO:0000313" key="9">
    <source>
        <dbReference type="EMBL" id="PMS15765.1"/>
    </source>
</evidence>